<reference evidence="2" key="1">
    <citation type="submission" date="2023-07" db="EMBL/GenBank/DDBJ databases">
        <title>Verminephrobacter genomes.</title>
        <authorList>
            <person name="Lund M.B."/>
        </authorList>
    </citation>
    <scope>NUCLEOTIDE SEQUENCE [LARGE SCALE GENOMIC DNA]</scope>
    <source>
        <strain evidence="2">AtM5-05</strain>
    </source>
</reference>
<dbReference type="EMBL" id="QZCW01000007">
    <property type="protein sequence ID" value="MCW5323650.1"/>
    <property type="molecule type" value="Genomic_DNA"/>
</dbReference>
<protein>
    <submittedName>
        <fullName evidence="1">Uncharacterized protein</fullName>
    </submittedName>
</protein>
<accession>A0ABT3KZB2</accession>
<proteinExistence type="predicted"/>
<sequence length="164" mass="18204">MICTAVGNHYQSPCRFKLSEGECKLSLLHGFVHIYHIHRLLLTKKTIVFKRLGPVDKRLTLDDVKPLIVEQIKTGLISQARFMDDSYRELGHAGKATLESSLGTDTMLNIEVHEGSPNFQGVKSGAKVRGLFVNQVVFTMAVALSGPWYCGGLRSRGSGFIFPR</sequence>
<gene>
    <name evidence="1" type="ORF">D5039_21645</name>
</gene>
<dbReference type="Proteomes" id="UP001208935">
    <property type="component" value="Unassembled WGS sequence"/>
</dbReference>
<comment type="caution">
    <text evidence="1">The sequence shown here is derived from an EMBL/GenBank/DDBJ whole genome shotgun (WGS) entry which is preliminary data.</text>
</comment>
<organism evidence="1 2">
    <name type="scientific">Verminephrobacter aporrectodeae subsp. tuberculatae</name>
    <dbReference type="NCBI Taxonomy" id="1110392"/>
    <lineage>
        <taxon>Bacteria</taxon>
        <taxon>Pseudomonadati</taxon>
        <taxon>Pseudomonadota</taxon>
        <taxon>Betaproteobacteria</taxon>
        <taxon>Burkholderiales</taxon>
        <taxon>Comamonadaceae</taxon>
        <taxon>Verminephrobacter</taxon>
    </lineage>
</organism>
<evidence type="ECO:0000313" key="2">
    <source>
        <dbReference type="Proteomes" id="UP001208935"/>
    </source>
</evidence>
<name>A0ABT3KZB2_9BURK</name>
<keyword evidence="2" id="KW-1185">Reference proteome</keyword>
<evidence type="ECO:0000313" key="1">
    <source>
        <dbReference type="EMBL" id="MCW5323650.1"/>
    </source>
</evidence>